<keyword evidence="1" id="KW-0614">Plasmid</keyword>
<keyword evidence="2" id="KW-1185">Reference proteome</keyword>
<proteinExistence type="predicted"/>
<organism evidence="1 2">
    <name type="scientific">Azospirillum baldaniorum</name>
    <dbReference type="NCBI Taxonomy" id="1064539"/>
    <lineage>
        <taxon>Bacteria</taxon>
        <taxon>Pseudomonadati</taxon>
        <taxon>Pseudomonadota</taxon>
        <taxon>Alphaproteobacteria</taxon>
        <taxon>Rhodospirillales</taxon>
        <taxon>Azospirillaceae</taxon>
        <taxon>Azospirillum</taxon>
    </lineage>
</organism>
<evidence type="ECO:0000313" key="2">
    <source>
        <dbReference type="Proteomes" id="UP000007319"/>
    </source>
</evidence>
<reference evidence="1 2" key="1">
    <citation type="journal article" date="2011" name="PLoS Genet.">
        <title>Azospirillum genomes reveal transition of bacteria from aquatic to terrestrial environments.</title>
        <authorList>
            <person name="Wisniewski-Dye F."/>
            <person name="Borziak K."/>
            <person name="Khalsa-Moyers G."/>
            <person name="Alexandre G."/>
            <person name="Sukharnikov L.O."/>
            <person name="Wuichet K."/>
            <person name="Hurst G.B."/>
            <person name="McDonald W.H."/>
            <person name="Robertson J.S."/>
            <person name="Barbe V."/>
            <person name="Calteau A."/>
            <person name="Rouy Z."/>
            <person name="Mangenot S."/>
            <person name="Prigent-Combaret C."/>
            <person name="Normand P."/>
            <person name="Boyer M."/>
            <person name="Siguier P."/>
            <person name="Dessaux Y."/>
            <person name="Elmerich C."/>
            <person name="Condemine G."/>
            <person name="Krishnen G."/>
            <person name="Kennedy I."/>
            <person name="Paterson A.H."/>
            <person name="Gonzalez V."/>
            <person name="Mavingui P."/>
            <person name="Zhulin I.B."/>
        </authorList>
    </citation>
    <scope>NUCLEOTIDE SEQUENCE [LARGE SCALE GENOMIC DNA]</scope>
    <source>
        <strain evidence="1 2">Sp245</strain>
    </source>
</reference>
<protein>
    <submittedName>
        <fullName evidence="1">Uncharacterized protein</fullName>
    </submittedName>
</protein>
<geneLocation type="plasmid" evidence="1 2">
    <name>AZOBR_p3</name>
</geneLocation>
<dbReference type="Proteomes" id="UP000007319">
    <property type="component" value="Plasmid AZOBR_p3"/>
</dbReference>
<evidence type="ECO:0000313" key="1">
    <source>
        <dbReference type="EMBL" id="CCD02923.1"/>
    </source>
</evidence>
<gene>
    <name evidence="1" type="ORF">AZOBR_p340161</name>
</gene>
<sequence length="67" mass="6856">MNTNDPIQNPVDALILATLIRIRAAEVEAVTPARAAFLRAAAGAIEARVFSGQAPGDLGGLRSAVGE</sequence>
<dbReference type="KEGG" id="abs:AZOBR_p340161"/>
<dbReference type="EMBL" id="HE577330">
    <property type="protein sequence ID" value="CCD02923.1"/>
    <property type="molecule type" value="Genomic_DNA"/>
</dbReference>
<accession>A0A9P1JZT8</accession>
<dbReference type="AlphaFoldDB" id="A0A9P1JZT8"/>
<name>A0A9P1JZT8_9PROT</name>
<dbReference type="RefSeq" id="WP_014199435.1">
    <property type="nucleotide sequence ID" value="NC_016595.1"/>
</dbReference>